<name>A0ABU1NCE7_9BURK</name>
<protein>
    <recommendedName>
        <fullName evidence="3">MYND finger</fullName>
    </recommendedName>
</protein>
<proteinExistence type="predicted"/>
<gene>
    <name evidence="1" type="ORF">J2739_001902</name>
</gene>
<accession>A0ABU1NCE7</accession>
<keyword evidence="2" id="KW-1185">Reference proteome</keyword>
<dbReference type="InterPro" id="IPR049708">
    <property type="entry name" value="PP0621-like"/>
</dbReference>
<reference evidence="1 2" key="1">
    <citation type="submission" date="2023-07" db="EMBL/GenBank/DDBJ databases">
        <title>Sorghum-associated microbial communities from plants grown in Nebraska, USA.</title>
        <authorList>
            <person name="Schachtman D."/>
        </authorList>
    </citation>
    <scope>NUCLEOTIDE SEQUENCE [LARGE SCALE GENOMIC DNA]</scope>
    <source>
        <strain evidence="1 2">DS1781</strain>
    </source>
</reference>
<dbReference type="RefSeq" id="WP_309900835.1">
    <property type="nucleotide sequence ID" value="NZ_JAVDRF010000003.1"/>
</dbReference>
<dbReference type="NCBIfam" id="NF041023">
    <property type="entry name" value="PP0621_fam"/>
    <property type="match status" value="1"/>
</dbReference>
<comment type="caution">
    <text evidence="1">The sequence shown here is derived from an EMBL/GenBank/DDBJ whole genome shotgun (WGS) entry which is preliminary data.</text>
</comment>
<organism evidence="1 2">
    <name type="scientific">Variovorax soli</name>
    <dbReference type="NCBI Taxonomy" id="376815"/>
    <lineage>
        <taxon>Bacteria</taxon>
        <taxon>Pseudomonadati</taxon>
        <taxon>Pseudomonadota</taxon>
        <taxon>Betaproteobacteria</taxon>
        <taxon>Burkholderiales</taxon>
        <taxon>Comamonadaceae</taxon>
        <taxon>Variovorax</taxon>
    </lineage>
</organism>
<dbReference type="EMBL" id="JAVDRF010000003">
    <property type="protein sequence ID" value="MDR6536132.1"/>
    <property type="molecule type" value="Genomic_DNA"/>
</dbReference>
<evidence type="ECO:0000313" key="1">
    <source>
        <dbReference type="EMBL" id="MDR6536132.1"/>
    </source>
</evidence>
<evidence type="ECO:0008006" key="3">
    <source>
        <dbReference type="Google" id="ProtNLM"/>
    </source>
</evidence>
<evidence type="ECO:0000313" key="2">
    <source>
        <dbReference type="Proteomes" id="UP001184230"/>
    </source>
</evidence>
<dbReference type="Proteomes" id="UP001184230">
    <property type="component" value="Unassembled WGS sequence"/>
</dbReference>
<sequence>MKYLLVLAVVLVAIWLWRKARREELQSRTPPPPPAPGTLEPPQAMLRCAHCGLHLPAADAVRGRDGTVYCSVAHRQAATH</sequence>